<accession>A0AAV7NBJ7</accession>
<keyword evidence="2" id="KW-1185">Reference proteome</keyword>
<sequence length="90" mass="9632">MESFQLTPPLSGNADSLAQKGYFKMGPHYPGATTKVSESTTKVSECPENVFGGAMYIKTIEQECTRPVVSVMGEVNAHEAEFLDSVGNGT</sequence>
<comment type="caution">
    <text evidence="1">The sequence shown here is derived from an EMBL/GenBank/DDBJ whole genome shotgun (WGS) entry which is preliminary data.</text>
</comment>
<reference evidence="1" key="1">
    <citation type="journal article" date="2022" name="bioRxiv">
        <title>Sequencing and chromosome-scale assembly of the giantPleurodeles waltlgenome.</title>
        <authorList>
            <person name="Brown T."/>
            <person name="Elewa A."/>
            <person name="Iarovenko S."/>
            <person name="Subramanian E."/>
            <person name="Araus A.J."/>
            <person name="Petzold A."/>
            <person name="Susuki M."/>
            <person name="Suzuki K.-i.T."/>
            <person name="Hayashi T."/>
            <person name="Toyoda A."/>
            <person name="Oliveira C."/>
            <person name="Osipova E."/>
            <person name="Leigh N.D."/>
            <person name="Simon A."/>
            <person name="Yun M.H."/>
        </authorList>
    </citation>
    <scope>NUCLEOTIDE SEQUENCE</scope>
    <source>
        <strain evidence="1">20211129_DDA</strain>
        <tissue evidence="1">Liver</tissue>
    </source>
</reference>
<dbReference type="Proteomes" id="UP001066276">
    <property type="component" value="Chromosome 8"/>
</dbReference>
<evidence type="ECO:0000313" key="1">
    <source>
        <dbReference type="EMBL" id="KAJ1112522.1"/>
    </source>
</evidence>
<proteinExistence type="predicted"/>
<name>A0AAV7NBJ7_PLEWA</name>
<organism evidence="1 2">
    <name type="scientific">Pleurodeles waltl</name>
    <name type="common">Iberian ribbed newt</name>
    <dbReference type="NCBI Taxonomy" id="8319"/>
    <lineage>
        <taxon>Eukaryota</taxon>
        <taxon>Metazoa</taxon>
        <taxon>Chordata</taxon>
        <taxon>Craniata</taxon>
        <taxon>Vertebrata</taxon>
        <taxon>Euteleostomi</taxon>
        <taxon>Amphibia</taxon>
        <taxon>Batrachia</taxon>
        <taxon>Caudata</taxon>
        <taxon>Salamandroidea</taxon>
        <taxon>Salamandridae</taxon>
        <taxon>Pleurodelinae</taxon>
        <taxon>Pleurodeles</taxon>
    </lineage>
</organism>
<evidence type="ECO:0000313" key="2">
    <source>
        <dbReference type="Proteomes" id="UP001066276"/>
    </source>
</evidence>
<dbReference type="AlphaFoldDB" id="A0AAV7NBJ7"/>
<protein>
    <submittedName>
        <fullName evidence="1">Uncharacterized protein</fullName>
    </submittedName>
</protein>
<gene>
    <name evidence="1" type="ORF">NDU88_000785</name>
</gene>
<dbReference type="EMBL" id="JANPWB010000012">
    <property type="protein sequence ID" value="KAJ1112522.1"/>
    <property type="molecule type" value="Genomic_DNA"/>
</dbReference>